<evidence type="ECO:0008006" key="5">
    <source>
        <dbReference type="Google" id="ProtNLM"/>
    </source>
</evidence>
<dbReference type="Pfam" id="PF03235">
    <property type="entry name" value="GmrSD_N"/>
    <property type="match status" value="1"/>
</dbReference>
<evidence type="ECO:0000313" key="4">
    <source>
        <dbReference type="Proteomes" id="UP000655208"/>
    </source>
</evidence>
<dbReference type="RefSeq" id="WP_188944132.1">
    <property type="nucleotide sequence ID" value="NZ_BMNA01000011.1"/>
</dbReference>
<dbReference type="PANTHER" id="PTHR35149:SF1">
    <property type="entry name" value="DUF5655 DOMAIN-CONTAINING PROTEIN"/>
    <property type="match status" value="1"/>
</dbReference>
<dbReference type="InterPro" id="IPR011089">
    <property type="entry name" value="GmrSD_C"/>
</dbReference>
<protein>
    <recommendedName>
        <fullName evidence="5">DUF262 domain-containing protein</fullName>
    </recommendedName>
</protein>
<feature type="domain" description="GmrSD restriction endonucleases N-terminal" evidence="1">
    <location>
        <begin position="34"/>
        <end position="238"/>
    </location>
</feature>
<evidence type="ECO:0000259" key="1">
    <source>
        <dbReference type="Pfam" id="PF03235"/>
    </source>
</evidence>
<dbReference type="Proteomes" id="UP000655208">
    <property type="component" value="Unassembled WGS sequence"/>
</dbReference>
<feature type="domain" description="GmrSD restriction endonucleases C-terminal" evidence="2">
    <location>
        <begin position="462"/>
        <end position="562"/>
    </location>
</feature>
<evidence type="ECO:0000259" key="2">
    <source>
        <dbReference type="Pfam" id="PF07510"/>
    </source>
</evidence>
<gene>
    <name evidence="3" type="ORF">GCM10011594_36960</name>
</gene>
<evidence type="ECO:0000313" key="3">
    <source>
        <dbReference type="EMBL" id="GGM13668.1"/>
    </source>
</evidence>
<dbReference type="PANTHER" id="PTHR35149">
    <property type="entry name" value="SLL5132 PROTEIN"/>
    <property type="match status" value="1"/>
</dbReference>
<reference evidence="3" key="2">
    <citation type="submission" date="2020-09" db="EMBL/GenBank/DDBJ databases">
        <authorList>
            <person name="Sun Q."/>
            <person name="Zhou Y."/>
        </authorList>
    </citation>
    <scope>NUCLEOTIDE SEQUENCE</scope>
    <source>
        <strain evidence="3">CGMCC 4.7308</strain>
    </source>
</reference>
<dbReference type="Pfam" id="PF07510">
    <property type="entry name" value="GmrSD_C"/>
    <property type="match status" value="1"/>
</dbReference>
<dbReference type="AlphaFoldDB" id="A0A917T7S7"/>
<sequence>MSTDVTGTTDPTATNVSAQAVNTVGWLSAPGTAIVVPVYQRQYRWDIGRCEQLLSDVRAVADFADRHTHFIGSILSQAGGRTGDGTGELVLIDGQQRITTLMLLAAAVQHTLLADPSPAARATVAEIADLLVRPDQGGGEAPRTTLRPHRAWAQVFESVVLGRAPSGEPARDSRFDDNYAFFRSQVGADEAPRIWRGLSKLEHVAISVGPDANAQQIFESLNSTGEPLRDHELIHNYVLMGLSHAEQVEVEDRFWAPIEQATGEAIGRFWRHYLVMTTGREAVLAGGGSGERGVYDVFRHRFPRLDRATLLEHATEWLEFARAYQVLLEPDREADPRIARELHHVNVFGHGMYPLVLRAYHDHTSGRVDAQRLLRTLEDVQALLLRRTVVEIGTDRLVARLCRASEQGPEALARAMARITPSDERVRISLKYRPLPHPRYVLGRLADADVPDGGAGAPAAGQPLDVEHVVPLEPGETWTGDGIRRWAQYSEDEQNAHRALAGTVGNLALLEPPLADRAADLSYPEKRDTVYPRSAVPATAALAGTPAWGTAQIAERTARLTAQLLRTWARPGPAGVPIDDDGLTPVLDARLRRGWPRGWQREFDYVEYCGEHWEVHDVQYLFNRVFKRLWADARSDVEAFVARRGGPIFDAPAWQGHWDELAGGRHLYMGWDSRYMLTAVQGVLEQAGLATEVYVKYSYIGDAM</sequence>
<proteinExistence type="predicted"/>
<dbReference type="InterPro" id="IPR004919">
    <property type="entry name" value="GmrSD_N"/>
</dbReference>
<name>A0A917T7S7_9ACTN</name>
<comment type="caution">
    <text evidence="3">The sequence shown here is derived from an EMBL/GenBank/DDBJ whole genome shotgun (WGS) entry which is preliminary data.</text>
</comment>
<keyword evidence="4" id="KW-1185">Reference proteome</keyword>
<accession>A0A917T7S7</accession>
<organism evidence="3 4">
    <name type="scientific">Nakamurella endophytica</name>
    <dbReference type="NCBI Taxonomy" id="1748367"/>
    <lineage>
        <taxon>Bacteria</taxon>
        <taxon>Bacillati</taxon>
        <taxon>Actinomycetota</taxon>
        <taxon>Actinomycetes</taxon>
        <taxon>Nakamurellales</taxon>
        <taxon>Nakamurellaceae</taxon>
        <taxon>Nakamurella</taxon>
    </lineage>
</organism>
<reference evidence="3" key="1">
    <citation type="journal article" date="2014" name="Int. J. Syst. Evol. Microbiol.">
        <title>Complete genome sequence of Corynebacterium casei LMG S-19264T (=DSM 44701T), isolated from a smear-ripened cheese.</title>
        <authorList>
            <consortium name="US DOE Joint Genome Institute (JGI-PGF)"/>
            <person name="Walter F."/>
            <person name="Albersmeier A."/>
            <person name="Kalinowski J."/>
            <person name="Ruckert C."/>
        </authorList>
    </citation>
    <scope>NUCLEOTIDE SEQUENCE</scope>
    <source>
        <strain evidence="3">CGMCC 4.7308</strain>
    </source>
</reference>
<dbReference type="EMBL" id="BMNA01000011">
    <property type="protein sequence ID" value="GGM13668.1"/>
    <property type="molecule type" value="Genomic_DNA"/>
</dbReference>